<dbReference type="InterPro" id="IPR007561">
    <property type="entry name" value="Cell_div_SepF/SepF-rel"/>
</dbReference>
<dbReference type="HOGENOM" id="CLU_078499_5_2_3"/>
<name>A8ZQ90_ACAM1</name>
<evidence type="ECO:0000256" key="2">
    <source>
        <dbReference type="ARBA" id="ARBA00023210"/>
    </source>
</evidence>
<keyword evidence="5" id="KW-0614">Plasmid</keyword>
<dbReference type="Proteomes" id="UP000000268">
    <property type="component" value="Plasmid pREB6"/>
</dbReference>
<keyword evidence="6" id="KW-1185">Reference proteome</keyword>
<dbReference type="AlphaFoldDB" id="A8ZQ90"/>
<dbReference type="InterPro" id="IPR038594">
    <property type="entry name" value="SepF-like_sf"/>
</dbReference>
<dbReference type="EMBL" id="CP000843">
    <property type="protein sequence ID" value="ABW33075.1"/>
    <property type="molecule type" value="Genomic_DNA"/>
</dbReference>
<gene>
    <name evidence="5" type="ordered locus">AM1_F0109</name>
</gene>
<evidence type="ECO:0000256" key="3">
    <source>
        <dbReference type="ARBA" id="ARBA00023306"/>
    </source>
</evidence>
<dbReference type="PANTHER" id="PTHR35798:SF1">
    <property type="entry name" value="CELL DIVISION PROTEIN SEPF"/>
    <property type="match status" value="1"/>
</dbReference>
<evidence type="ECO:0000313" key="5">
    <source>
        <dbReference type="EMBL" id="ABW33075.1"/>
    </source>
</evidence>
<dbReference type="Pfam" id="PF04472">
    <property type="entry name" value="SepF"/>
    <property type="match status" value="1"/>
</dbReference>
<keyword evidence="1" id="KW-0132">Cell division</keyword>
<comment type="function">
    <text evidence="4">Cell division protein that is part of the divisome complex and is recruited early to the Z-ring. Probably stimulates Z-ring formation, perhaps through the cross-linking of FtsZ protofilaments. Its function overlaps with FtsA.</text>
</comment>
<dbReference type="KEGG" id="amr:AM1_F0109"/>
<reference evidence="5 6" key="1">
    <citation type="journal article" date="2008" name="Proc. Natl. Acad. Sci. U.S.A.">
        <title>Niche adaptation and genome expansion in the chlorophyll d-producing cyanobacterium Acaryochloris marina.</title>
        <authorList>
            <person name="Swingley W.D."/>
            <person name="Chen M."/>
            <person name="Cheung P.C."/>
            <person name="Conrad A.L."/>
            <person name="Dejesa L.C."/>
            <person name="Hao J."/>
            <person name="Honchak B.M."/>
            <person name="Karbach L.E."/>
            <person name="Kurdoglu A."/>
            <person name="Lahiri S."/>
            <person name="Mastrian S.D."/>
            <person name="Miyashita H."/>
            <person name="Page L."/>
            <person name="Ramakrishna P."/>
            <person name="Satoh S."/>
            <person name="Sattley W.M."/>
            <person name="Shimada Y."/>
            <person name="Taylor H.L."/>
            <person name="Tomo T."/>
            <person name="Tsuchiya T."/>
            <person name="Wang Z.T."/>
            <person name="Raymond J."/>
            <person name="Mimuro M."/>
            <person name="Blankenship R.E."/>
            <person name="Touchman J.W."/>
        </authorList>
    </citation>
    <scope>NUCLEOTIDE SEQUENCE [LARGE SCALE GENOMIC DNA]</scope>
    <source>
        <strain evidence="6">MBIC 11017</strain>
        <plasmid evidence="6">Plasmid pREB6</plasmid>
    </source>
</reference>
<keyword evidence="2" id="KW-0717">Septation</keyword>
<dbReference type="RefSeq" id="WP_012168172.1">
    <property type="nucleotide sequence ID" value="NC_009931.1"/>
</dbReference>
<organism evidence="5 6">
    <name type="scientific">Acaryochloris marina (strain MBIC 11017)</name>
    <dbReference type="NCBI Taxonomy" id="329726"/>
    <lineage>
        <taxon>Bacteria</taxon>
        <taxon>Bacillati</taxon>
        <taxon>Cyanobacteriota</taxon>
        <taxon>Cyanophyceae</taxon>
        <taxon>Acaryochloridales</taxon>
        <taxon>Acaryochloridaceae</taxon>
        <taxon>Acaryochloris</taxon>
    </lineage>
</organism>
<keyword evidence="3" id="KW-0131">Cell cycle</keyword>
<proteinExistence type="predicted"/>
<evidence type="ECO:0000256" key="4">
    <source>
        <dbReference type="ARBA" id="ARBA00044936"/>
    </source>
</evidence>
<protein>
    <recommendedName>
        <fullName evidence="7">Cell division protein SepF</fullName>
    </recommendedName>
</protein>
<dbReference type="PANTHER" id="PTHR35798">
    <property type="entry name" value="CELL DIVISION PROTEIN SEPF"/>
    <property type="match status" value="1"/>
</dbReference>
<accession>A8ZQ90</accession>
<evidence type="ECO:0008006" key="7">
    <source>
        <dbReference type="Google" id="ProtNLM"/>
    </source>
</evidence>
<evidence type="ECO:0000313" key="6">
    <source>
        <dbReference type="Proteomes" id="UP000000268"/>
    </source>
</evidence>
<geneLocation type="plasmid" evidence="5 6">
    <name>pREB6</name>
</geneLocation>
<dbReference type="Gene3D" id="3.30.110.150">
    <property type="entry name" value="SepF-like protein"/>
    <property type="match status" value="1"/>
</dbReference>
<dbReference type="GO" id="GO:0000917">
    <property type="term" value="P:division septum assembly"/>
    <property type="evidence" value="ECO:0007669"/>
    <property type="project" value="UniProtKB-KW"/>
</dbReference>
<sequence length="93" mass="10338">MDNLLSFQGVSPHKIRVYHPKSFEDAEEAINTMRTDDMLLVNLVAVKPTLAQRLADYFAGSTFALSGEYIEIGKKVFLLAPPSFSVKRMMASA</sequence>
<dbReference type="InterPro" id="IPR023052">
    <property type="entry name" value="Cell_div_SepF"/>
</dbReference>
<evidence type="ECO:0000256" key="1">
    <source>
        <dbReference type="ARBA" id="ARBA00022618"/>
    </source>
</evidence>